<comment type="function">
    <text evidence="10 12">Catalyzes the attachment of proline to tRNA(Pro) in a two-step reaction: proline is first activated by ATP to form Pro-AMP and then transferred to the acceptor end of tRNA(Pro). As ProRS can inadvertently accommodate and process non-cognate amino acids such as alanine and cysteine, to avoid such errors it has two additional distinct editing activities against alanine. One activity is designated as 'pretransfer' editing and involves the tRNA(Pro)-independent hydrolysis of activated Ala-AMP. The other activity is designated 'posttransfer' editing and involves deacylation of mischarged Ala-tRNA(Pro). The misacylated Cys-tRNA(Pro) is not edited by ProRS.</text>
</comment>
<dbReference type="Proteomes" id="UP000182811">
    <property type="component" value="Unassembled WGS sequence"/>
</dbReference>
<comment type="subcellular location">
    <subcellularLocation>
        <location evidence="1 12">Cytoplasm</location>
    </subcellularLocation>
</comment>
<evidence type="ECO:0000256" key="4">
    <source>
        <dbReference type="ARBA" id="ARBA00022598"/>
    </source>
</evidence>
<keyword evidence="5 12" id="KW-0547">Nucleotide-binding</keyword>
<comment type="similarity">
    <text evidence="11 12">Belongs to the class-II aminoacyl-tRNA synthetase family. ProS type 1 subfamily.</text>
</comment>
<dbReference type="Gene3D" id="3.40.50.800">
    <property type="entry name" value="Anticodon-binding domain"/>
    <property type="match status" value="1"/>
</dbReference>
<evidence type="ECO:0000256" key="2">
    <source>
        <dbReference type="ARBA" id="ARBA00011738"/>
    </source>
</evidence>
<dbReference type="NCBIfam" id="NF006625">
    <property type="entry name" value="PRK09194.1"/>
    <property type="match status" value="1"/>
</dbReference>
<comment type="catalytic activity">
    <reaction evidence="9 12">
        <text>tRNA(Pro) + L-proline + ATP = L-prolyl-tRNA(Pro) + AMP + diphosphate</text>
        <dbReference type="Rhea" id="RHEA:14305"/>
        <dbReference type="Rhea" id="RHEA-COMP:9700"/>
        <dbReference type="Rhea" id="RHEA-COMP:9702"/>
        <dbReference type="ChEBI" id="CHEBI:30616"/>
        <dbReference type="ChEBI" id="CHEBI:33019"/>
        <dbReference type="ChEBI" id="CHEBI:60039"/>
        <dbReference type="ChEBI" id="CHEBI:78442"/>
        <dbReference type="ChEBI" id="CHEBI:78532"/>
        <dbReference type="ChEBI" id="CHEBI:456215"/>
        <dbReference type="EC" id="6.1.1.15"/>
    </reaction>
</comment>
<dbReference type="CDD" id="cd00861">
    <property type="entry name" value="ProRS_anticodon_short"/>
    <property type="match status" value="1"/>
</dbReference>
<proteinExistence type="inferred from homology"/>
<dbReference type="PANTHER" id="PTHR42753:SF2">
    <property type="entry name" value="PROLINE--TRNA LIGASE"/>
    <property type="match status" value="1"/>
</dbReference>
<evidence type="ECO:0000256" key="1">
    <source>
        <dbReference type="ARBA" id="ARBA00004496"/>
    </source>
</evidence>
<dbReference type="Pfam" id="PF04073">
    <property type="entry name" value="tRNA_edit"/>
    <property type="match status" value="1"/>
</dbReference>
<dbReference type="PROSITE" id="PS50862">
    <property type="entry name" value="AA_TRNA_LIGASE_II"/>
    <property type="match status" value="1"/>
</dbReference>
<evidence type="ECO:0000256" key="3">
    <source>
        <dbReference type="ARBA" id="ARBA00022490"/>
    </source>
</evidence>
<keyword evidence="8 12" id="KW-0030">Aminoacyl-tRNA synthetase</keyword>
<evidence type="ECO:0000256" key="5">
    <source>
        <dbReference type="ARBA" id="ARBA00022741"/>
    </source>
</evidence>
<gene>
    <name evidence="12 14" type="primary">proS</name>
    <name evidence="14" type="ORF">MOTE_16480</name>
</gene>
<dbReference type="InterPro" id="IPR007214">
    <property type="entry name" value="YbaK/aa-tRNA-synth-assoc-dom"/>
</dbReference>
<keyword evidence="6 12" id="KW-0067">ATP-binding</keyword>
<dbReference type="Pfam" id="PF00587">
    <property type="entry name" value="tRNA-synt_2b"/>
    <property type="match status" value="1"/>
</dbReference>
<dbReference type="OrthoDB" id="9809052at2"/>
<evidence type="ECO:0000256" key="12">
    <source>
        <dbReference type="HAMAP-Rule" id="MF_01569"/>
    </source>
</evidence>
<dbReference type="PANTHER" id="PTHR42753">
    <property type="entry name" value="MITOCHONDRIAL RIBOSOME PROTEIN L39/PROLYL-TRNA LIGASE FAMILY MEMBER"/>
    <property type="match status" value="1"/>
</dbReference>
<dbReference type="Gene3D" id="3.30.930.10">
    <property type="entry name" value="Bira Bifunctional Protein, Domain 2"/>
    <property type="match status" value="2"/>
</dbReference>
<dbReference type="FunFam" id="3.30.930.10:FF:000065">
    <property type="entry name" value="Proline--tRNA ligase"/>
    <property type="match status" value="1"/>
</dbReference>
<evidence type="ECO:0000313" key="14">
    <source>
        <dbReference type="EMBL" id="OIQ58894.1"/>
    </source>
</evidence>
<organism evidence="14 15">
    <name type="scientific">Neomoorella thermoacetica</name>
    <name type="common">Clostridium thermoaceticum</name>
    <dbReference type="NCBI Taxonomy" id="1525"/>
    <lineage>
        <taxon>Bacteria</taxon>
        <taxon>Bacillati</taxon>
        <taxon>Bacillota</taxon>
        <taxon>Clostridia</taxon>
        <taxon>Neomoorellales</taxon>
        <taxon>Neomoorellaceae</taxon>
        <taxon>Neomoorella</taxon>
    </lineage>
</organism>
<dbReference type="PRINTS" id="PR01046">
    <property type="entry name" value="TRNASYNTHPRO"/>
</dbReference>
<reference evidence="14 15" key="1">
    <citation type="submission" date="2016-08" db="EMBL/GenBank/DDBJ databases">
        <title>Genome-based comparison of Moorella thermoacetic strains.</title>
        <authorList>
            <person name="Poehlein A."/>
            <person name="Bengelsdorf F.R."/>
            <person name="Esser C."/>
            <person name="Duerre P."/>
            <person name="Daniel R."/>
        </authorList>
    </citation>
    <scope>NUCLEOTIDE SEQUENCE [LARGE SCALE GENOMIC DNA]</scope>
    <source>
        <strain evidence="14 15">DSM 21394</strain>
    </source>
</reference>
<name>A0A1J5NK00_NEOTH</name>
<sequence>MRASELLAPTLRETPAEAEIVSHQLLLRGGFIRKAAAGIYTYLPLGRRVLAKIEQIIREEMDRAGGQEVVLPIIQPAELWQESGRWEVYGEEMFRLQDRHRRQFCLGPTHEEIITALVRSEVTSYKQLPLLLYQIQNKYRDERRPRFGLLRGREFVMKDLYSFDLDQEGLNQSYQKMYQAYSNVFRRCGLDFRPVQADSGAIGGNYSHEFMALAAAGEALLVYCRECDYAANVEIAEARALPKAAAENPAPLKEVATPGQKTVTEICTFLQVTPDKLIKTLFYEADGQLIAALVRGDRELNEVKLQNHLNCRHLVLADPERVMKAAGAPVGFVGPVGLQGIPLYADLEIPYLVNGVAGANREGYHLVNVNPGRDFKTAAVVDIRQVEAGEPCPRCGAPLAQARGIEVGQVFQLGTKYSSVLGAKYTDARGQEHPIVMGCYGIGVSRTMAAIVEQCHDDQGIIWPLSVAPYQVVIIPASLKDDGQREVAEGLYRELAAAGVEVVYDDRDERAGLKFVEADLIGYPLRVTVGKRTVTSGTVDVKWRSRKEETPLPLEGLTAQIQTLLAREMEKYRLRG</sequence>
<dbReference type="InterPro" id="IPR036621">
    <property type="entry name" value="Anticodon-bd_dom_sf"/>
</dbReference>
<comment type="caution">
    <text evidence="14">The sequence shown here is derived from an EMBL/GenBank/DDBJ whole genome shotgun (WGS) entry which is preliminary data.</text>
</comment>
<comment type="domain">
    <text evidence="12">Consists of three domains: the N-terminal catalytic domain, the editing domain and the C-terminal anticodon-binding domain.</text>
</comment>
<dbReference type="InterPro" id="IPR002314">
    <property type="entry name" value="aa-tRNA-synt_IIb"/>
</dbReference>
<protein>
    <recommendedName>
        <fullName evidence="12">Proline--tRNA ligase</fullName>
        <ecNumber evidence="12">6.1.1.15</ecNumber>
    </recommendedName>
    <alternativeName>
        <fullName evidence="12">Prolyl-tRNA synthetase</fullName>
        <shortName evidence="12">ProRS</shortName>
    </alternativeName>
</protein>
<comment type="subunit">
    <text evidence="2 12">Homodimer.</text>
</comment>
<dbReference type="InterPro" id="IPR044140">
    <property type="entry name" value="ProRS_anticodon_short"/>
</dbReference>
<evidence type="ECO:0000256" key="6">
    <source>
        <dbReference type="ARBA" id="ARBA00022840"/>
    </source>
</evidence>
<dbReference type="InterPro" id="IPR006195">
    <property type="entry name" value="aa-tRNA-synth_II"/>
</dbReference>
<dbReference type="InterPro" id="IPR045864">
    <property type="entry name" value="aa-tRNA-synth_II/BPL/LPL"/>
</dbReference>
<dbReference type="InterPro" id="IPR050062">
    <property type="entry name" value="Pro-tRNA_synthetase"/>
</dbReference>
<dbReference type="Gene3D" id="3.90.960.10">
    <property type="entry name" value="YbaK/aminoacyl-tRNA synthetase-associated domain"/>
    <property type="match status" value="1"/>
</dbReference>
<dbReference type="SUPFAM" id="SSF55826">
    <property type="entry name" value="YbaK/ProRS associated domain"/>
    <property type="match status" value="1"/>
</dbReference>
<dbReference type="InterPro" id="IPR004500">
    <property type="entry name" value="Pro-tRNA-synth_IIa_bac-type"/>
</dbReference>
<dbReference type="Pfam" id="PF03129">
    <property type="entry name" value="HGTP_anticodon"/>
    <property type="match status" value="1"/>
</dbReference>
<dbReference type="FunFam" id="3.30.930.10:FF:000066">
    <property type="entry name" value="Proline--tRNA ligase"/>
    <property type="match status" value="1"/>
</dbReference>
<evidence type="ECO:0000256" key="7">
    <source>
        <dbReference type="ARBA" id="ARBA00022917"/>
    </source>
</evidence>
<evidence type="ECO:0000256" key="9">
    <source>
        <dbReference type="ARBA" id="ARBA00047671"/>
    </source>
</evidence>
<dbReference type="CDD" id="cd04334">
    <property type="entry name" value="ProRS-INS"/>
    <property type="match status" value="1"/>
</dbReference>
<dbReference type="AlphaFoldDB" id="A0A1J5NK00"/>
<dbReference type="GO" id="GO:0016740">
    <property type="term" value="F:transferase activity"/>
    <property type="evidence" value="ECO:0007669"/>
    <property type="project" value="UniProtKB-ARBA"/>
</dbReference>
<evidence type="ECO:0000259" key="13">
    <source>
        <dbReference type="PROSITE" id="PS50862"/>
    </source>
</evidence>
<evidence type="ECO:0000256" key="8">
    <source>
        <dbReference type="ARBA" id="ARBA00023146"/>
    </source>
</evidence>
<dbReference type="InterPro" id="IPR004154">
    <property type="entry name" value="Anticodon-bd"/>
</dbReference>
<keyword evidence="3 12" id="KW-0963">Cytoplasm</keyword>
<evidence type="ECO:0000256" key="11">
    <source>
        <dbReference type="ARBA" id="ARBA00060755"/>
    </source>
</evidence>
<dbReference type="GO" id="GO:0002161">
    <property type="term" value="F:aminoacyl-tRNA deacylase activity"/>
    <property type="evidence" value="ECO:0007669"/>
    <property type="project" value="InterPro"/>
</dbReference>
<dbReference type="HAMAP" id="MF_01569">
    <property type="entry name" value="Pro_tRNA_synth_type1"/>
    <property type="match status" value="1"/>
</dbReference>
<dbReference type="InterPro" id="IPR023717">
    <property type="entry name" value="Pro-tRNA-Synthase_IIa_type1"/>
</dbReference>
<dbReference type="NCBIfam" id="TIGR00409">
    <property type="entry name" value="proS_fam_II"/>
    <property type="match status" value="1"/>
</dbReference>
<dbReference type="InterPro" id="IPR036754">
    <property type="entry name" value="YbaK/aa-tRNA-synt-asso_dom_sf"/>
</dbReference>
<dbReference type="InterPro" id="IPR033730">
    <property type="entry name" value="ProRS_core_prok"/>
</dbReference>
<evidence type="ECO:0000256" key="10">
    <source>
        <dbReference type="ARBA" id="ARBA00053664"/>
    </source>
</evidence>
<dbReference type="GO" id="GO:0005524">
    <property type="term" value="F:ATP binding"/>
    <property type="evidence" value="ECO:0007669"/>
    <property type="project" value="UniProtKB-UniRule"/>
</dbReference>
<dbReference type="EC" id="6.1.1.15" evidence="12"/>
<dbReference type="CDD" id="cd00779">
    <property type="entry name" value="ProRS_core_prok"/>
    <property type="match status" value="1"/>
</dbReference>
<dbReference type="GO" id="GO:0005829">
    <property type="term" value="C:cytosol"/>
    <property type="evidence" value="ECO:0007669"/>
    <property type="project" value="TreeGrafter"/>
</dbReference>
<dbReference type="InterPro" id="IPR002316">
    <property type="entry name" value="Pro-tRNA-ligase_IIa"/>
</dbReference>
<dbReference type="GO" id="GO:0006433">
    <property type="term" value="P:prolyl-tRNA aminoacylation"/>
    <property type="evidence" value="ECO:0007669"/>
    <property type="project" value="UniProtKB-UniRule"/>
</dbReference>
<keyword evidence="4 12" id="KW-0436">Ligase</keyword>
<dbReference type="GO" id="GO:0004827">
    <property type="term" value="F:proline-tRNA ligase activity"/>
    <property type="evidence" value="ECO:0007669"/>
    <property type="project" value="UniProtKB-UniRule"/>
</dbReference>
<accession>A0A1J5NK00</accession>
<dbReference type="GO" id="GO:0140096">
    <property type="term" value="F:catalytic activity, acting on a protein"/>
    <property type="evidence" value="ECO:0007669"/>
    <property type="project" value="UniProtKB-ARBA"/>
</dbReference>
<dbReference type="SUPFAM" id="SSF55681">
    <property type="entry name" value="Class II aaRS and biotin synthetases"/>
    <property type="match status" value="1"/>
</dbReference>
<dbReference type="PIRSF" id="PIRSF001535">
    <property type="entry name" value="ProRS_1"/>
    <property type="match status" value="1"/>
</dbReference>
<dbReference type="EMBL" id="MDDC01000011">
    <property type="protein sequence ID" value="OIQ58894.1"/>
    <property type="molecule type" value="Genomic_DNA"/>
</dbReference>
<feature type="domain" description="Aminoacyl-transfer RNA synthetases class-II family profile" evidence="13">
    <location>
        <begin position="5"/>
        <end position="464"/>
    </location>
</feature>
<dbReference type="SUPFAM" id="SSF52954">
    <property type="entry name" value="Class II aaRS ABD-related"/>
    <property type="match status" value="1"/>
</dbReference>
<keyword evidence="7 12" id="KW-0648">Protein biosynthesis</keyword>
<evidence type="ECO:0000313" key="15">
    <source>
        <dbReference type="Proteomes" id="UP000182811"/>
    </source>
</evidence>